<evidence type="ECO:0000313" key="2">
    <source>
        <dbReference type="Proteomes" id="UP000319478"/>
    </source>
</evidence>
<comment type="caution">
    <text evidence="1">The sequence shown here is derived from an EMBL/GenBank/DDBJ whole genome shotgun (WGS) entry which is preliminary data.</text>
</comment>
<dbReference type="Proteomes" id="UP000319478">
    <property type="component" value="Unassembled WGS sequence"/>
</dbReference>
<accession>A0ABQ0SGB0</accession>
<proteinExistence type="predicted"/>
<reference evidence="1 2" key="1">
    <citation type="submission" date="2019-06" db="EMBL/GenBank/DDBJ databases">
        <title>Whole genome shotgun sequence of Komagataeibacter hansenii NBRC 14820.</title>
        <authorList>
            <person name="Hosoyama A."/>
            <person name="Uohara A."/>
            <person name="Ohji S."/>
            <person name="Ichikawa N."/>
        </authorList>
    </citation>
    <scope>NUCLEOTIDE SEQUENCE [LARGE SCALE GENOMIC DNA]</scope>
    <source>
        <strain evidence="1 2">NBRC 14820</strain>
    </source>
</reference>
<evidence type="ECO:0000313" key="1">
    <source>
        <dbReference type="EMBL" id="GEC64152.1"/>
    </source>
</evidence>
<sequence length="247" mass="27034">MTQRPVIETVLSPCEKTLAYLAKGNWSAKAIIQAVKNHDGTELPSDAAVAYIKAGLECWHGCGFYHDRATRGDGHLKHCEGDDESWAWNFRSGVDYTILPKPGVALADLDVGMSDPRIIEIVGAALGRTSVYETPKHQNEHALELMGILRLRGYEVVAQKNPWNPIETAKKNGSPVLAKIHDDLFPRVRPDRADLKTWNGRVIEVAHPGILSDGLDVGWGMVAPVGHGGFPDDWFAGWIAVPLSTEA</sequence>
<keyword evidence="2" id="KW-1185">Reference proteome</keyword>
<organism evidence="1 2">
    <name type="scientific">Novacetimonas hansenii</name>
    <name type="common">Komagataeibacter hansenii</name>
    <dbReference type="NCBI Taxonomy" id="436"/>
    <lineage>
        <taxon>Bacteria</taxon>
        <taxon>Pseudomonadati</taxon>
        <taxon>Pseudomonadota</taxon>
        <taxon>Alphaproteobacteria</taxon>
        <taxon>Acetobacterales</taxon>
        <taxon>Acetobacteraceae</taxon>
        <taxon>Novacetimonas</taxon>
    </lineage>
</organism>
<dbReference type="RefSeq" id="WP_048859046.1">
    <property type="nucleotide sequence ID" value="NZ_BJNN01000108.1"/>
</dbReference>
<gene>
    <name evidence="1" type="ORF">GHA01_20010</name>
</gene>
<protein>
    <submittedName>
        <fullName evidence="1">Uncharacterized protein</fullName>
    </submittedName>
</protein>
<name>A0ABQ0SGB0_NOVHA</name>
<dbReference type="EMBL" id="BJNN01000108">
    <property type="protein sequence ID" value="GEC64152.1"/>
    <property type="molecule type" value="Genomic_DNA"/>
</dbReference>